<gene>
    <name evidence="14" type="ORF">Z517_02786</name>
</gene>
<keyword evidence="11" id="KW-0732">Signal</keyword>
<evidence type="ECO:0000256" key="8">
    <source>
        <dbReference type="ARBA" id="ARBA00023101"/>
    </source>
</evidence>
<keyword evidence="6" id="KW-0186">Copper</keyword>
<sequence>MLSLTLRCKEPIALLLLLILFLSDRLVAVQITGALGGLNSTTGARPLRYEIHDFANSGPAFDLFILALKELQSVDQSEELSYFQISGIHGFPRIPWDGVSGTGSYPGFCTHAATPFPTWHRPYVALFEQLIWQHAQGIANDYPDDQRDEYSSAAVTLRVPYWDWAVYPALPDVVAQPQISINTPTGRQTIANPLYNYVFQSDAVGNGFPLSDPMANFSETVRWWSLNTKSSNQSAATAALLANAPAIQSLTYQMFTSLANYTAFSCTWPGGQWVTANNIESIHNSIHNSIGGYGHMQFPEVAGFDPVFWLHHANVDRLFAMWQALHPDTYIEPTVNAYGSYYENVGFVDSGTTALAPFHSDGGSTLFTSDDVRSTKVFGYSYPELPDWEMGSDDLANNVRIAVNSLYNPSSNNTFSSSTKQGRRRSSSIAESFGHVSLDLARQLRVNNLNRQWSITVLVDRFPTNTSFCIDFFMGDPPEEVSAWPAAPNLVGTYAQFNPANVTMLHPNDLPEGQVRGEISMTHMLAAGVSRGVLRDLSPRTVTPLLRHALNWRARTPAGDEVPLSALSGLSISVSTRPVVPRDTQDSFPVYGAVQWLGPVTEGKPCGVPRPHVQDEF</sequence>
<comment type="catalytic activity">
    <reaction evidence="9">
        <text>2 L-dopa + O2 = 2 L-dopaquinone + 2 H2O</text>
        <dbReference type="Rhea" id="RHEA:34287"/>
        <dbReference type="ChEBI" id="CHEBI:15377"/>
        <dbReference type="ChEBI" id="CHEBI:15379"/>
        <dbReference type="ChEBI" id="CHEBI:57504"/>
        <dbReference type="ChEBI" id="CHEBI:57924"/>
        <dbReference type="EC" id="1.14.18.1"/>
    </reaction>
</comment>
<name>A0A0D2E0K9_9EURO</name>
<dbReference type="AlphaFoldDB" id="A0A0D2E0K9"/>
<evidence type="ECO:0000313" key="15">
    <source>
        <dbReference type="Proteomes" id="UP000053029"/>
    </source>
</evidence>
<dbReference type="OrthoDB" id="1658288at2759"/>
<dbReference type="Pfam" id="PF18132">
    <property type="entry name" value="Tyrosinase_C"/>
    <property type="match status" value="1"/>
</dbReference>
<evidence type="ECO:0000256" key="3">
    <source>
        <dbReference type="ARBA" id="ARBA00011906"/>
    </source>
</evidence>
<dbReference type="EMBL" id="KN846970">
    <property type="protein sequence ID" value="KIW83541.1"/>
    <property type="molecule type" value="Genomic_DNA"/>
</dbReference>
<evidence type="ECO:0000256" key="10">
    <source>
        <dbReference type="ARBA" id="ARBA00048881"/>
    </source>
</evidence>
<evidence type="ECO:0000256" key="5">
    <source>
        <dbReference type="ARBA" id="ARBA00023002"/>
    </source>
</evidence>
<accession>A0A0D2E0K9</accession>
<dbReference type="SUPFAM" id="SSF48056">
    <property type="entry name" value="Di-copper centre-containing domain"/>
    <property type="match status" value="1"/>
</dbReference>
<comment type="cofactor">
    <cofactor evidence="1">
        <name>Cu(2+)</name>
        <dbReference type="ChEBI" id="CHEBI:29036"/>
    </cofactor>
</comment>
<keyword evidence="8" id="KW-0470">Melanin biosynthesis</keyword>
<dbReference type="Gene3D" id="2.60.310.20">
    <property type="match status" value="1"/>
</dbReference>
<dbReference type="PROSITE" id="PS00498">
    <property type="entry name" value="TYROSINASE_2"/>
    <property type="match status" value="1"/>
</dbReference>
<dbReference type="InterPro" id="IPR050316">
    <property type="entry name" value="Tyrosinase/Hemocyanin"/>
</dbReference>
<dbReference type="InterPro" id="IPR008922">
    <property type="entry name" value="Di-copper_centre_dom_sf"/>
</dbReference>
<dbReference type="GO" id="GO:0042438">
    <property type="term" value="P:melanin biosynthetic process"/>
    <property type="evidence" value="ECO:0007669"/>
    <property type="project" value="UniProtKB-KW"/>
</dbReference>
<keyword evidence="4" id="KW-0479">Metal-binding</keyword>
<dbReference type="VEuPathDB" id="FungiDB:Z517_02786"/>
<dbReference type="GeneID" id="25302276"/>
<dbReference type="EC" id="1.14.18.1" evidence="3"/>
<dbReference type="PANTHER" id="PTHR11474">
    <property type="entry name" value="TYROSINASE FAMILY MEMBER"/>
    <property type="match status" value="1"/>
</dbReference>
<dbReference type="Gene3D" id="1.10.1280.10">
    <property type="entry name" value="Di-copper center containing domain from catechol oxidase"/>
    <property type="match status" value="1"/>
</dbReference>
<evidence type="ECO:0000256" key="7">
    <source>
        <dbReference type="ARBA" id="ARBA00023033"/>
    </source>
</evidence>
<dbReference type="HOGENOM" id="CLU_013691_3_0_1"/>
<dbReference type="Pfam" id="PF00264">
    <property type="entry name" value="Tyrosinase"/>
    <property type="match status" value="1"/>
</dbReference>
<comment type="catalytic activity">
    <reaction evidence="10">
        <text>L-tyrosine + O2 = L-dopaquinone + H2O</text>
        <dbReference type="Rhea" id="RHEA:18117"/>
        <dbReference type="ChEBI" id="CHEBI:15377"/>
        <dbReference type="ChEBI" id="CHEBI:15379"/>
        <dbReference type="ChEBI" id="CHEBI:57924"/>
        <dbReference type="ChEBI" id="CHEBI:58315"/>
        <dbReference type="EC" id="1.14.18.1"/>
    </reaction>
</comment>
<evidence type="ECO:0000256" key="9">
    <source>
        <dbReference type="ARBA" id="ARBA00048233"/>
    </source>
</evidence>
<dbReference type="Proteomes" id="UP000053029">
    <property type="component" value="Unassembled WGS sequence"/>
</dbReference>
<dbReference type="GO" id="GO:0046872">
    <property type="term" value="F:metal ion binding"/>
    <property type="evidence" value="ECO:0007669"/>
    <property type="project" value="UniProtKB-KW"/>
</dbReference>
<keyword evidence="5" id="KW-0560">Oxidoreductase</keyword>
<evidence type="ECO:0000259" key="13">
    <source>
        <dbReference type="PROSITE" id="PS00498"/>
    </source>
</evidence>
<evidence type="ECO:0000256" key="2">
    <source>
        <dbReference type="ARBA" id="ARBA00009928"/>
    </source>
</evidence>
<protein>
    <recommendedName>
        <fullName evidence="3">tyrosinase</fullName>
        <ecNumber evidence="3">1.14.18.1</ecNumber>
    </recommendedName>
</protein>
<proteinExistence type="inferred from homology"/>
<feature type="signal peptide" evidence="11">
    <location>
        <begin position="1"/>
        <end position="28"/>
    </location>
</feature>
<evidence type="ECO:0000256" key="11">
    <source>
        <dbReference type="SAM" id="SignalP"/>
    </source>
</evidence>
<dbReference type="PANTHER" id="PTHR11474:SF76">
    <property type="entry name" value="SHKT DOMAIN-CONTAINING PROTEIN"/>
    <property type="match status" value="1"/>
</dbReference>
<evidence type="ECO:0000256" key="6">
    <source>
        <dbReference type="ARBA" id="ARBA00023008"/>
    </source>
</evidence>
<evidence type="ECO:0000256" key="4">
    <source>
        <dbReference type="ARBA" id="ARBA00022723"/>
    </source>
</evidence>
<reference evidence="14 15" key="1">
    <citation type="submission" date="2015-01" db="EMBL/GenBank/DDBJ databases">
        <title>The Genome Sequence of Fonsecaea pedrosoi CBS 271.37.</title>
        <authorList>
            <consortium name="The Broad Institute Genomics Platform"/>
            <person name="Cuomo C."/>
            <person name="de Hoog S."/>
            <person name="Gorbushina A."/>
            <person name="Stielow B."/>
            <person name="Teixiera M."/>
            <person name="Abouelleil A."/>
            <person name="Chapman S.B."/>
            <person name="Priest M."/>
            <person name="Young S.K."/>
            <person name="Wortman J."/>
            <person name="Nusbaum C."/>
            <person name="Birren B."/>
        </authorList>
    </citation>
    <scope>NUCLEOTIDE SEQUENCE [LARGE SCALE GENOMIC DNA]</scope>
    <source>
        <strain evidence="14 15">CBS 271.37</strain>
    </source>
</reference>
<evidence type="ECO:0000259" key="12">
    <source>
        <dbReference type="PROSITE" id="PS00497"/>
    </source>
</evidence>
<comment type="similarity">
    <text evidence="2">Belongs to the tyrosinase family.</text>
</comment>
<feature type="domain" description="Tyrosinase copper-binding" evidence="12">
    <location>
        <begin position="111"/>
        <end position="128"/>
    </location>
</feature>
<dbReference type="InterPro" id="IPR041640">
    <property type="entry name" value="Tyrosinase_C"/>
</dbReference>
<feature type="chain" id="PRO_5002256288" description="tyrosinase" evidence="11">
    <location>
        <begin position="29"/>
        <end position="617"/>
    </location>
</feature>
<dbReference type="PROSITE" id="PS00497">
    <property type="entry name" value="TYROSINASE_1"/>
    <property type="match status" value="1"/>
</dbReference>
<evidence type="ECO:0000313" key="14">
    <source>
        <dbReference type="EMBL" id="KIW83541.1"/>
    </source>
</evidence>
<dbReference type="STRING" id="1442368.A0A0D2E0K9"/>
<dbReference type="GO" id="GO:0004503">
    <property type="term" value="F:tyrosinase activity"/>
    <property type="evidence" value="ECO:0007669"/>
    <property type="project" value="UniProtKB-EC"/>
</dbReference>
<evidence type="ECO:0000256" key="1">
    <source>
        <dbReference type="ARBA" id="ARBA00001973"/>
    </source>
</evidence>
<dbReference type="PRINTS" id="PR00092">
    <property type="entry name" value="TYROSINASE"/>
</dbReference>
<dbReference type="InterPro" id="IPR002227">
    <property type="entry name" value="Tyrosinase_Cu-bd"/>
</dbReference>
<dbReference type="RefSeq" id="XP_013287349.1">
    <property type="nucleotide sequence ID" value="XM_013431895.1"/>
</dbReference>
<keyword evidence="7" id="KW-0503">Monooxygenase</keyword>
<feature type="domain" description="Tyrosinase copper-binding" evidence="13">
    <location>
        <begin position="305"/>
        <end position="316"/>
    </location>
</feature>
<organism evidence="14 15">
    <name type="scientific">Fonsecaea pedrosoi CBS 271.37</name>
    <dbReference type="NCBI Taxonomy" id="1442368"/>
    <lineage>
        <taxon>Eukaryota</taxon>
        <taxon>Fungi</taxon>
        <taxon>Dikarya</taxon>
        <taxon>Ascomycota</taxon>
        <taxon>Pezizomycotina</taxon>
        <taxon>Eurotiomycetes</taxon>
        <taxon>Chaetothyriomycetidae</taxon>
        <taxon>Chaetothyriales</taxon>
        <taxon>Herpotrichiellaceae</taxon>
        <taxon>Fonsecaea</taxon>
    </lineage>
</organism>
<keyword evidence="15" id="KW-1185">Reference proteome</keyword>